<sequence>MGNIRITCLFVYDFTIVQKLFWKEAMKKETTPEMSKQVESETESLLARLERTKAILSSSHNTKSDSQEVLSVMIKSTGTFEQN</sequence>
<organism evidence="1 2">
    <name type="scientific">Photobacterium proteolyticum</name>
    <dbReference type="NCBI Taxonomy" id="1903952"/>
    <lineage>
        <taxon>Bacteria</taxon>
        <taxon>Pseudomonadati</taxon>
        <taxon>Pseudomonadota</taxon>
        <taxon>Gammaproteobacteria</taxon>
        <taxon>Vibrionales</taxon>
        <taxon>Vibrionaceae</taxon>
        <taxon>Photobacterium</taxon>
    </lineage>
</organism>
<keyword evidence="2" id="KW-1185">Reference proteome</keyword>
<accession>A0A1Q9GFE2</accession>
<name>A0A1Q9GFE2_9GAMM</name>
<dbReference type="Proteomes" id="UP000186905">
    <property type="component" value="Unassembled WGS sequence"/>
</dbReference>
<protein>
    <submittedName>
        <fullName evidence="1">Uncharacterized protein</fullName>
    </submittedName>
</protein>
<dbReference type="EMBL" id="MJIL01000088">
    <property type="protein sequence ID" value="OLQ73168.1"/>
    <property type="molecule type" value="Genomic_DNA"/>
</dbReference>
<evidence type="ECO:0000313" key="2">
    <source>
        <dbReference type="Proteomes" id="UP000186905"/>
    </source>
</evidence>
<evidence type="ECO:0000313" key="1">
    <source>
        <dbReference type="EMBL" id="OLQ73168.1"/>
    </source>
</evidence>
<comment type="caution">
    <text evidence="1">The sequence shown here is derived from an EMBL/GenBank/DDBJ whole genome shotgun (WGS) entry which is preliminary data.</text>
</comment>
<proteinExistence type="predicted"/>
<gene>
    <name evidence="1" type="ORF">BIT28_25435</name>
</gene>
<dbReference type="AlphaFoldDB" id="A0A1Q9GFE2"/>
<reference evidence="1 2" key="1">
    <citation type="submission" date="2016-09" db="EMBL/GenBank/DDBJ databases">
        <title>Photobacterium proteolyticum sp. nov. a protease producing bacterium isolated from ocean sediments of Laizhou Bay.</title>
        <authorList>
            <person name="Li Y."/>
        </authorList>
    </citation>
    <scope>NUCLEOTIDE SEQUENCE [LARGE SCALE GENOMIC DNA]</scope>
    <source>
        <strain evidence="1 2">13-12</strain>
    </source>
</reference>